<dbReference type="WBParaSite" id="SBAD_0000105401-mRNA-1">
    <property type="protein sequence ID" value="SBAD_0000105401-mRNA-1"/>
    <property type="gene ID" value="SBAD_0000105401"/>
</dbReference>
<dbReference type="Proteomes" id="UP000270296">
    <property type="component" value="Unassembled WGS sequence"/>
</dbReference>
<accession>A0A183IBM8</accession>
<sequence length="100" mass="10826">MSVVGRISGFQCKRNRLKLASVRSRWCVEDKTVGHTWPDGVAIRLMLSSDRLADVAVSRQASRAADRFYTRSAAVAADAVDSSHILARPTSTGSYSTVAV</sequence>
<gene>
    <name evidence="1" type="ORF">SBAD_LOCUS1022</name>
</gene>
<reference evidence="1 2" key="2">
    <citation type="submission" date="2018-11" db="EMBL/GenBank/DDBJ databases">
        <authorList>
            <consortium name="Pathogen Informatics"/>
        </authorList>
    </citation>
    <scope>NUCLEOTIDE SEQUENCE [LARGE SCALE GENOMIC DNA]</scope>
</reference>
<keyword evidence="2" id="KW-1185">Reference proteome</keyword>
<evidence type="ECO:0000313" key="2">
    <source>
        <dbReference type="Proteomes" id="UP000270296"/>
    </source>
</evidence>
<reference evidence="3" key="1">
    <citation type="submission" date="2016-06" db="UniProtKB">
        <authorList>
            <consortium name="WormBaseParasite"/>
        </authorList>
    </citation>
    <scope>IDENTIFICATION</scope>
</reference>
<evidence type="ECO:0000313" key="1">
    <source>
        <dbReference type="EMBL" id="VDO92936.1"/>
    </source>
</evidence>
<organism evidence="3">
    <name type="scientific">Soboliphyme baturini</name>
    <dbReference type="NCBI Taxonomy" id="241478"/>
    <lineage>
        <taxon>Eukaryota</taxon>
        <taxon>Metazoa</taxon>
        <taxon>Ecdysozoa</taxon>
        <taxon>Nematoda</taxon>
        <taxon>Enoplea</taxon>
        <taxon>Dorylaimia</taxon>
        <taxon>Dioctophymatida</taxon>
        <taxon>Dioctophymatoidea</taxon>
        <taxon>Soboliphymatidae</taxon>
        <taxon>Soboliphyme</taxon>
    </lineage>
</organism>
<proteinExistence type="predicted"/>
<name>A0A183IBM8_9BILA</name>
<dbReference type="EMBL" id="UZAM01006685">
    <property type="protein sequence ID" value="VDO92936.1"/>
    <property type="molecule type" value="Genomic_DNA"/>
</dbReference>
<protein>
    <submittedName>
        <fullName evidence="3">Transposase</fullName>
    </submittedName>
</protein>
<dbReference type="AlphaFoldDB" id="A0A183IBM8"/>
<evidence type="ECO:0000313" key="3">
    <source>
        <dbReference type="WBParaSite" id="SBAD_0000105401-mRNA-1"/>
    </source>
</evidence>